<dbReference type="EMBL" id="FOSR01000008">
    <property type="protein sequence ID" value="SFK86633.1"/>
    <property type="molecule type" value="Genomic_DNA"/>
</dbReference>
<dbReference type="InterPro" id="IPR029261">
    <property type="entry name" value="Transposase_Znf"/>
</dbReference>
<evidence type="ECO:0000259" key="1">
    <source>
        <dbReference type="Pfam" id="PF01610"/>
    </source>
</evidence>
<feature type="domain" description="Transposase IS204/IS1001/IS1096/IS1165 helix-turn-helix" evidence="2">
    <location>
        <begin position="90"/>
        <end position="140"/>
    </location>
</feature>
<dbReference type="InterPro" id="IPR047951">
    <property type="entry name" value="Transpos_ISL3"/>
</dbReference>
<name>A0A1I4D0V1_9GAMM</name>
<dbReference type="RefSeq" id="WP_092702359.1">
    <property type="nucleotide sequence ID" value="NZ_FOSR01000004.1"/>
</dbReference>
<feature type="domain" description="Transposase IS204/IS1001/IS1096/IS1165 zinc-finger" evidence="3">
    <location>
        <begin position="41"/>
        <end position="84"/>
    </location>
</feature>
<proteinExistence type="predicted"/>
<organism evidence="5 6">
    <name type="scientific">Rhodanobacter glycinis</name>
    <dbReference type="NCBI Taxonomy" id="582702"/>
    <lineage>
        <taxon>Bacteria</taxon>
        <taxon>Pseudomonadati</taxon>
        <taxon>Pseudomonadota</taxon>
        <taxon>Gammaproteobacteria</taxon>
        <taxon>Lysobacterales</taxon>
        <taxon>Rhodanobacteraceae</taxon>
        <taxon>Rhodanobacter</taxon>
    </lineage>
</organism>
<protein>
    <submittedName>
        <fullName evidence="5">Transposase</fullName>
    </submittedName>
</protein>
<sequence length="414" mass="46234">METLFTQALGLAAPWRVAHVDFQQAAGRIVFTVECTAKRLACPACGAADQPIHDRLPRRWQHLNFFQYRALIEAKVPRIGCRECEKTNQVDVPWARAGAGFTETLEAFVIALCTQMPVSAVAALLGVSDDRIWRVLDFHVEAARAREDFSDVRRVSADERSARKGQRFLTLFCDLAARRLLFAVQGRKADTFKAFAGDLAAHGGDAAAITDVSLDLGAAYQAGTREYCPNAKISFDPFHVVALANEALDQVRRAEVKQVDGLKGIRWGTLKDAANWTRKQIDQMHWLQRSNLQTARAWRLKQALRAVFAKGGHLAQATILLDGWIHWARRCRLTPFKRLAATIKKHREGILEHFRSGLSNGFAEGINGRIQAAKAWARGYGTDRHLIVMSYLICANLKHLPKNPWTHAAQQVVG</sequence>
<dbReference type="NCBIfam" id="NF033550">
    <property type="entry name" value="transpos_ISL3"/>
    <property type="match status" value="1"/>
</dbReference>
<dbReference type="Pfam" id="PF13542">
    <property type="entry name" value="HTH_Tnp_ISL3"/>
    <property type="match status" value="1"/>
</dbReference>
<dbReference type="InterPro" id="IPR002560">
    <property type="entry name" value="Transposase_DDE"/>
</dbReference>
<evidence type="ECO:0000313" key="4">
    <source>
        <dbReference type="EMBL" id="SFK56557.1"/>
    </source>
</evidence>
<dbReference type="Pfam" id="PF14690">
    <property type="entry name" value="Zn_ribbon_ISL3"/>
    <property type="match status" value="1"/>
</dbReference>
<keyword evidence="6" id="KW-1185">Reference proteome</keyword>
<dbReference type="AlphaFoldDB" id="A0A1I4D0V1"/>
<accession>A0A1I4D0V1</accession>
<dbReference type="Proteomes" id="UP000198725">
    <property type="component" value="Unassembled WGS sequence"/>
</dbReference>
<evidence type="ECO:0000259" key="2">
    <source>
        <dbReference type="Pfam" id="PF13542"/>
    </source>
</evidence>
<dbReference type="PANTHER" id="PTHR33498:SF1">
    <property type="entry name" value="TRANSPOSASE FOR INSERTION SEQUENCE ELEMENT IS1557"/>
    <property type="match status" value="1"/>
</dbReference>
<evidence type="ECO:0000259" key="3">
    <source>
        <dbReference type="Pfam" id="PF14690"/>
    </source>
</evidence>
<dbReference type="EMBL" id="FOSR01000004">
    <property type="protein sequence ID" value="SFK56557.1"/>
    <property type="molecule type" value="Genomic_DNA"/>
</dbReference>
<dbReference type="PANTHER" id="PTHR33498">
    <property type="entry name" value="TRANSPOSASE FOR INSERTION SEQUENCE ELEMENT IS1557"/>
    <property type="match status" value="1"/>
</dbReference>
<gene>
    <name evidence="4" type="ORF">SAMN05192579_1041</name>
    <name evidence="5" type="ORF">SAMN05192579_1081</name>
</gene>
<evidence type="ECO:0000313" key="5">
    <source>
        <dbReference type="EMBL" id="SFK86633.1"/>
    </source>
</evidence>
<dbReference type="InterPro" id="IPR032877">
    <property type="entry name" value="Transposase_HTH"/>
</dbReference>
<feature type="domain" description="Transposase IS204/IS1001/IS1096/IS1165 DDE" evidence="1">
    <location>
        <begin position="156"/>
        <end position="386"/>
    </location>
</feature>
<evidence type="ECO:0000313" key="6">
    <source>
        <dbReference type="Proteomes" id="UP000198725"/>
    </source>
</evidence>
<reference evidence="5" key="2">
    <citation type="submission" date="2016-10" db="EMBL/GenBank/DDBJ databases">
        <authorList>
            <person name="de Groot N.N."/>
        </authorList>
    </citation>
    <scope>NUCLEOTIDE SEQUENCE [LARGE SCALE GENOMIC DNA]</scope>
    <source>
        <strain evidence="5">MO64</strain>
    </source>
</reference>
<dbReference type="Pfam" id="PF01610">
    <property type="entry name" value="DDE_Tnp_ISL3"/>
    <property type="match status" value="1"/>
</dbReference>
<reference evidence="6" key="1">
    <citation type="submission" date="2016-10" db="EMBL/GenBank/DDBJ databases">
        <authorList>
            <person name="Varghese N."/>
            <person name="Submissions S."/>
        </authorList>
    </citation>
    <scope>NUCLEOTIDE SEQUENCE [LARGE SCALE GENOMIC DNA]</scope>
    <source>
        <strain evidence="6">MO64</strain>
    </source>
</reference>